<dbReference type="CDD" id="cd00209">
    <property type="entry name" value="DHFR"/>
    <property type="match status" value="1"/>
</dbReference>
<evidence type="ECO:0000256" key="9">
    <source>
        <dbReference type="RuleBase" id="RU004474"/>
    </source>
</evidence>
<comment type="function">
    <text evidence="7 8">Key enzyme in folate metabolism. Catalyzes an essential reaction for de novo glycine and purine synthesis, and for DNA precursor synthesis.</text>
</comment>
<dbReference type="GO" id="GO:0046655">
    <property type="term" value="P:folic acid metabolic process"/>
    <property type="evidence" value="ECO:0007669"/>
    <property type="project" value="TreeGrafter"/>
</dbReference>
<dbReference type="EC" id="1.5.1.3" evidence="3 8"/>
<dbReference type="FunFam" id="3.40.430.10:FF:000001">
    <property type="entry name" value="Dihydrofolate reductase"/>
    <property type="match status" value="1"/>
</dbReference>
<comment type="catalytic activity">
    <reaction evidence="8">
        <text>(6S)-5,6,7,8-tetrahydrofolate + NADP(+) = 7,8-dihydrofolate + NADPH + H(+)</text>
        <dbReference type="Rhea" id="RHEA:15009"/>
        <dbReference type="ChEBI" id="CHEBI:15378"/>
        <dbReference type="ChEBI" id="CHEBI:57451"/>
        <dbReference type="ChEBI" id="CHEBI:57453"/>
        <dbReference type="ChEBI" id="CHEBI:57783"/>
        <dbReference type="ChEBI" id="CHEBI:58349"/>
        <dbReference type="EC" id="1.5.1.3"/>
    </reaction>
</comment>
<protein>
    <recommendedName>
        <fullName evidence="3 8">Dihydrofolate reductase</fullName>
        <ecNumber evidence="3 8">1.5.1.3</ecNumber>
    </recommendedName>
</protein>
<accession>K2L689</accession>
<dbReference type="eggNOG" id="COG0262">
    <property type="taxonomic scope" value="Bacteria"/>
</dbReference>
<evidence type="ECO:0000256" key="7">
    <source>
        <dbReference type="ARBA" id="ARBA00025067"/>
    </source>
</evidence>
<dbReference type="EMBL" id="AMRG01000003">
    <property type="protein sequence ID" value="EKE85290.1"/>
    <property type="molecule type" value="Genomic_DNA"/>
</dbReference>
<dbReference type="SUPFAM" id="SSF53597">
    <property type="entry name" value="Dihydrofolate reductase-like"/>
    <property type="match status" value="1"/>
</dbReference>
<name>K2L689_9GAMM</name>
<organism evidence="11 12">
    <name type="scientific">Idiomarina xiamenensis 10-D-4</name>
    <dbReference type="NCBI Taxonomy" id="740709"/>
    <lineage>
        <taxon>Bacteria</taxon>
        <taxon>Pseudomonadati</taxon>
        <taxon>Pseudomonadota</taxon>
        <taxon>Gammaproteobacteria</taxon>
        <taxon>Alteromonadales</taxon>
        <taxon>Idiomarinaceae</taxon>
        <taxon>Idiomarina</taxon>
    </lineage>
</organism>
<dbReference type="PANTHER" id="PTHR48069">
    <property type="entry name" value="DIHYDROFOLATE REDUCTASE"/>
    <property type="match status" value="1"/>
</dbReference>
<keyword evidence="5 8" id="KW-0521">NADP</keyword>
<sequence length="163" mass="18679">MRISMIAAMANQRVIGQQNKMPWHLPAELQYFKKMTMNKPIVMGRKTFDSIGRPLPGRRNIVVSRQPDYQRQDVIWAAGVEQAIAAAGPVEELMIIGGEKIYELFLPRADRLYLTLIDLDVDGDAHFPDYQKSAKWRQLERQYHAADEANSLAFETLIYDRAG</sequence>
<feature type="domain" description="DHFR" evidence="10">
    <location>
        <begin position="2"/>
        <end position="161"/>
    </location>
</feature>
<evidence type="ECO:0000256" key="8">
    <source>
        <dbReference type="PIRNR" id="PIRNR000194"/>
    </source>
</evidence>
<evidence type="ECO:0000256" key="6">
    <source>
        <dbReference type="ARBA" id="ARBA00023002"/>
    </source>
</evidence>
<dbReference type="GO" id="GO:0046654">
    <property type="term" value="P:tetrahydrofolate biosynthetic process"/>
    <property type="evidence" value="ECO:0007669"/>
    <property type="project" value="UniProtKB-UniPathway"/>
</dbReference>
<evidence type="ECO:0000259" key="10">
    <source>
        <dbReference type="PROSITE" id="PS51330"/>
    </source>
</evidence>
<dbReference type="Proteomes" id="UP000014115">
    <property type="component" value="Unassembled WGS sequence"/>
</dbReference>
<gene>
    <name evidence="11" type="ORF">A10D4_03060</name>
</gene>
<evidence type="ECO:0000313" key="11">
    <source>
        <dbReference type="EMBL" id="EKE85290.1"/>
    </source>
</evidence>
<dbReference type="InterPro" id="IPR001796">
    <property type="entry name" value="DHFR_dom"/>
</dbReference>
<comment type="caution">
    <text evidence="11">The sequence shown here is derived from an EMBL/GenBank/DDBJ whole genome shotgun (WGS) entry which is preliminary data.</text>
</comment>
<evidence type="ECO:0000313" key="12">
    <source>
        <dbReference type="Proteomes" id="UP000014115"/>
    </source>
</evidence>
<dbReference type="Pfam" id="PF00186">
    <property type="entry name" value="DHFR_1"/>
    <property type="match status" value="1"/>
</dbReference>
<dbReference type="PRINTS" id="PR00070">
    <property type="entry name" value="DHFR"/>
</dbReference>
<evidence type="ECO:0000256" key="1">
    <source>
        <dbReference type="ARBA" id="ARBA00004903"/>
    </source>
</evidence>
<dbReference type="Gene3D" id="3.40.430.10">
    <property type="entry name" value="Dihydrofolate Reductase, subunit A"/>
    <property type="match status" value="1"/>
</dbReference>
<keyword evidence="4 8" id="KW-0554">One-carbon metabolism</keyword>
<dbReference type="PROSITE" id="PS51330">
    <property type="entry name" value="DHFR_2"/>
    <property type="match status" value="1"/>
</dbReference>
<evidence type="ECO:0000256" key="4">
    <source>
        <dbReference type="ARBA" id="ARBA00022563"/>
    </source>
</evidence>
<dbReference type="AlphaFoldDB" id="K2L689"/>
<comment type="similarity">
    <text evidence="2 8 9">Belongs to the dihydrofolate reductase family.</text>
</comment>
<evidence type="ECO:0000256" key="3">
    <source>
        <dbReference type="ARBA" id="ARBA00012856"/>
    </source>
</evidence>
<evidence type="ECO:0000256" key="5">
    <source>
        <dbReference type="ARBA" id="ARBA00022857"/>
    </source>
</evidence>
<dbReference type="STRING" id="740709.A10D4_03060"/>
<dbReference type="InterPro" id="IPR024072">
    <property type="entry name" value="DHFR-like_dom_sf"/>
</dbReference>
<dbReference type="GO" id="GO:0004146">
    <property type="term" value="F:dihydrofolate reductase activity"/>
    <property type="evidence" value="ECO:0007669"/>
    <property type="project" value="UniProtKB-EC"/>
</dbReference>
<comment type="pathway">
    <text evidence="1 8">Cofactor biosynthesis; tetrahydrofolate biosynthesis; 5,6,7,8-tetrahydrofolate from 7,8-dihydrofolate: step 1/1.</text>
</comment>
<dbReference type="InterPro" id="IPR017925">
    <property type="entry name" value="DHFR_CS"/>
</dbReference>
<dbReference type="OrthoDB" id="9804315at2"/>
<dbReference type="PATRIC" id="fig|740709.3.peg.614"/>
<evidence type="ECO:0000256" key="2">
    <source>
        <dbReference type="ARBA" id="ARBA00009539"/>
    </source>
</evidence>
<dbReference type="NCBIfam" id="NF008037">
    <property type="entry name" value="PRK10769.1"/>
    <property type="match status" value="1"/>
</dbReference>
<dbReference type="PANTHER" id="PTHR48069:SF3">
    <property type="entry name" value="DIHYDROFOLATE REDUCTASE"/>
    <property type="match status" value="1"/>
</dbReference>
<dbReference type="PIRSF" id="PIRSF000194">
    <property type="entry name" value="DHFR"/>
    <property type="match status" value="1"/>
</dbReference>
<dbReference type="GO" id="GO:0005829">
    <property type="term" value="C:cytosol"/>
    <property type="evidence" value="ECO:0007669"/>
    <property type="project" value="TreeGrafter"/>
</dbReference>
<keyword evidence="12" id="KW-1185">Reference proteome</keyword>
<reference evidence="11 12" key="1">
    <citation type="journal article" date="2012" name="J. Bacteriol.">
        <title>Genome Sequence of Idiomarina xiamenensis Type Strain 10-D-4.</title>
        <authorList>
            <person name="Lai Q."/>
            <person name="Wang L."/>
            <person name="Wang W."/>
            <person name="Shao Z."/>
        </authorList>
    </citation>
    <scope>NUCLEOTIDE SEQUENCE [LARGE SCALE GENOMIC DNA]</scope>
    <source>
        <strain evidence="11 12">10-D-4</strain>
    </source>
</reference>
<dbReference type="PROSITE" id="PS00075">
    <property type="entry name" value="DHFR_1"/>
    <property type="match status" value="1"/>
</dbReference>
<dbReference type="GO" id="GO:0046452">
    <property type="term" value="P:dihydrofolate metabolic process"/>
    <property type="evidence" value="ECO:0007669"/>
    <property type="project" value="TreeGrafter"/>
</dbReference>
<dbReference type="GO" id="GO:0070401">
    <property type="term" value="F:NADP+ binding"/>
    <property type="evidence" value="ECO:0007669"/>
    <property type="project" value="UniProtKB-ARBA"/>
</dbReference>
<dbReference type="InterPro" id="IPR012259">
    <property type="entry name" value="DHFR"/>
</dbReference>
<dbReference type="GO" id="GO:0006730">
    <property type="term" value="P:one-carbon metabolic process"/>
    <property type="evidence" value="ECO:0007669"/>
    <property type="project" value="UniProtKB-KW"/>
</dbReference>
<dbReference type="RefSeq" id="WP_008487653.1">
    <property type="nucleotide sequence ID" value="NZ_AMRG01000003.1"/>
</dbReference>
<dbReference type="UniPathway" id="UPA00077">
    <property type="reaction ID" value="UER00158"/>
</dbReference>
<keyword evidence="6 8" id="KW-0560">Oxidoreductase</keyword>
<proteinExistence type="inferred from homology"/>